<dbReference type="Proteomes" id="UP001187471">
    <property type="component" value="Unassembled WGS sequence"/>
</dbReference>
<evidence type="ECO:0000313" key="9">
    <source>
        <dbReference type="EMBL" id="KAK2972310.1"/>
    </source>
</evidence>
<feature type="compositionally biased region" description="Basic and acidic residues" evidence="7">
    <location>
        <begin position="200"/>
        <end position="210"/>
    </location>
</feature>
<dbReference type="Pfam" id="PF00076">
    <property type="entry name" value="RRM_1"/>
    <property type="match status" value="1"/>
</dbReference>
<dbReference type="PANTHER" id="PTHR10352">
    <property type="entry name" value="EUKARYOTIC TRANSLATION INITIATION FACTOR 3 SUBUNIT G"/>
    <property type="match status" value="1"/>
</dbReference>
<evidence type="ECO:0000313" key="10">
    <source>
        <dbReference type="Proteomes" id="UP001187471"/>
    </source>
</evidence>
<dbReference type="PIRSF" id="PIRSF037949">
    <property type="entry name" value="Transl_init_eIF-3_RNA-bind"/>
    <property type="match status" value="1"/>
</dbReference>
<reference evidence="9" key="1">
    <citation type="submission" date="2022-12" db="EMBL/GenBank/DDBJ databases">
        <title>Draft genome assemblies for two species of Escallonia (Escalloniales).</title>
        <authorList>
            <person name="Chanderbali A."/>
            <person name="Dervinis C."/>
            <person name="Anghel I."/>
            <person name="Soltis D."/>
            <person name="Soltis P."/>
            <person name="Zapata F."/>
        </authorList>
    </citation>
    <scope>NUCLEOTIDE SEQUENCE</scope>
    <source>
        <strain evidence="9">UCBG92.1500</strain>
        <tissue evidence="9">Leaf</tissue>
    </source>
</reference>
<dbReference type="InterPro" id="IPR017334">
    <property type="entry name" value="eIF3_g"/>
</dbReference>
<comment type="subunit">
    <text evidence="5">Component of the eukaryotic translation initiation factor 3 (eIF-3) complex.</text>
</comment>
<organism evidence="9 10">
    <name type="scientific">Escallonia rubra</name>
    <dbReference type="NCBI Taxonomy" id="112253"/>
    <lineage>
        <taxon>Eukaryota</taxon>
        <taxon>Viridiplantae</taxon>
        <taxon>Streptophyta</taxon>
        <taxon>Embryophyta</taxon>
        <taxon>Tracheophyta</taxon>
        <taxon>Spermatophyta</taxon>
        <taxon>Magnoliopsida</taxon>
        <taxon>eudicotyledons</taxon>
        <taxon>Gunneridae</taxon>
        <taxon>Pentapetalae</taxon>
        <taxon>asterids</taxon>
        <taxon>campanulids</taxon>
        <taxon>Escalloniales</taxon>
        <taxon>Escalloniaceae</taxon>
        <taxon>Escallonia</taxon>
    </lineage>
</organism>
<dbReference type="AlphaFoldDB" id="A0AA88R8Y6"/>
<evidence type="ECO:0000256" key="7">
    <source>
        <dbReference type="SAM" id="MobiDB-lite"/>
    </source>
</evidence>
<dbReference type="GO" id="GO:0016282">
    <property type="term" value="C:eukaryotic 43S preinitiation complex"/>
    <property type="evidence" value="ECO:0007669"/>
    <property type="project" value="UniProtKB-UniRule"/>
</dbReference>
<dbReference type="SUPFAM" id="SSF54928">
    <property type="entry name" value="RNA-binding domain, RBD"/>
    <property type="match status" value="1"/>
</dbReference>
<feature type="region of interest" description="Disordered" evidence="7">
    <location>
        <begin position="149"/>
        <end position="214"/>
    </location>
</feature>
<dbReference type="GO" id="GO:0003743">
    <property type="term" value="F:translation initiation factor activity"/>
    <property type="evidence" value="ECO:0007669"/>
    <property type="project" value="UniProtKB-UniRule"/>
</dbReference>
<dbReference type="EMBL" id="JAVXUO010002530">
    <property type="protein sequence ID" value="KAK2972310.1"/>
    <property type="molecule type" value="Genomic_DNA"/>
</dbReference>
<comment type="function">
    <text evidence="5">RNA-binding component of the eukaryotic translation initiation factor 3 (eIF-3) complex, which is involved in protein synthesis of a specialized repertoire of mRNAs and, together with other initiation factors, stimulates binding of mRNA and methionyl-tRNAi to the 40S ribosome. The eIF-3 complex specifically targets and initiates translation of a subset of mRNAs involved in cell proliferation. This subunit can bind 18S rRNA.</text>
</comment>
<dbReference type="GO" id="GO:0003723">
    <property type="term" value="F:RNA binding"/>
    <property type="evidence" value="ECO:0007669"/>
    <property type="project" value="UniProtKB-UniRule"/>
</dbReference>
<dbReference type="Gene3D" id="3.30.70.330">
    <property type="match status" value="1"/>
</dbReference>
<dbReference type="PROSITE" id="PS50102">
    <property type="entry name" value="RRM"/>
    <property type="match status" value="1"/>
</dbReference>
<gene>
    <name evidence="9" type="ORF">RJ640_014368</name>
</gene>
<dbReference type="SMART" id="SM00360">
    <property type="entry name" value="RRM"/>
    <property type="match status" value="1"/>
</dbReference>
<evidence type="ECO:0000256" key="1">
    <source>
        <dbReference type="ARBA" id="ARBA00022490"/>
    </source>
</evidence>
<feature type="compositionally biased region" description="Polar residues" evidence="7">
    <location>
        <begin position="166"/>
        <end position="185"/>
    </location>
</feature>
<evidence type="ECO:0000256" key="4">
    <source>
        <dbReference type="ARBA" id="ARBA00022917"/>
    </source>
</evidence>
<evidence type="ECO:0000259" key="8">
    <source>
        <dbReference type="PROSITE" id="PS50102"/>
    </source>
</evidence>
<dbReference type="InterPro" id="IPR034240">
    <property type="entry name" value="eIF3G_RRM"/>
</dbReference>
<accession>A0AA88R8Y6</accession>
<comment type="similarity">
    <text evidence="5">Belongs to the eIF-3 subunit G family.</text>
</comment>
<evidence type="ECO:0000256" key="3">
    <source>
        <dbReference type="ARBA" id="ARBA00022884"/>
    </source>
</evidence>
<keyword evidence="3 6" id="KW-0694">RNA-binding</keyword>
<proteinExistence type="inferred from homology"/>
<dbReference type="CDD" id="cd12408">
    <property type="entry name" value="RRM_eIF3G_like"/>
    <property type="match status" value="1"/>
</dbReference>
<dbReference type="InterPro" id="IPR012677">
    <property type="entry name" value="Nucleotide-bd_a/b_plait_sf"/>
</dbReference>
<dbReference type="Pfam" id="PF12353">
    <property type="entry name" value="eIF3g"/>
    <property type="match status" value="1"/>
</dbReference>
<sequence length="289" mass="32044">MAMIKPNKIRWGELAEDEEIDLGFLLPPPQVIGPDSNGIKKVITYKLNREGKTVKFTTTTRVRKLATTRLVKRALERRTWAKFGDAAEEDDGARRTMVSTEEIVLEKRRPLGSKAEESKTAGDSLAQLGKGAVLMVCRTCGKKGDHWTAKCPYKDLAPQPEGSTDRPGSSDATAIPPFTSSNTYVPPSKRLGAERSTGTDMRRRNDDHGVRVGNLSEDTRDADLKDLFGTFGPVVRTHVVKDYKTGLSRGFDFVNFVNREDAQRAISNLNGYGYDNLILDVQWSAPRAN</sequence>
<dbReference type="CDD" id="cd12933">
    <property type="entry name" value="eIF3G"/>
    <property type="match status" value="1"/>
</dbReference>
<dbReference type="InterPro" id="IPR024675">
    <property type="entry name" value="eIF3g_N"/>
</dbReference>
<keyword evidence="4 5" id="KW-0648">Protein biosynthesis</keyword>
<keyword evidence="10" id="KW-1185">Reference proteome</keyword>
<keyword evidence="1 5" id="KW-0963">Cytoplasm</keyword>
<comment type="caution">
    <text evidence="9">The sequence shown here is derived from an EMBL/GenBank/DDBJ whole genome shotgun (WGS) entry which is preliminary data.</text>
</comment>
<evidence type="ECO:0000256" key="2">
    <source>
        <dbReference type="ARBA" id="ARBA00022540"/>
    </source>
</evidence>
<keyword evidence="2 5" id="KW-0396">Initiation factor</keyword>
<dbReference type="InterPro" id="IPR035979">
    <property type="entry name" value="RBD_domain_sf"/>
</dbReference>
<feature type="domain" description="RRM" evidence="8">
    <location>
        <begin position="208"/>
        <end position="286"/>
    </location>
</feature>
<dbReference type="InterPro" id="IPR000504">
    <property type="entry name" value="RRM_dom"/>
</dbReference>
<evidence type="ECO:0000256" key="6">
    <source>
        <dbReference type="PROSITE-ProRule" id="PRU00176"/>
    </source>
</evidence>
<dbReference type="GO" id="GO:0001732">
    <property type="term" value="P:formation of cytoplasmic translation initiation complex"/>
    <property type="evidence" value="ECO:0007669"/>
    <property type="project" value="UniProtKB-UniRule"/>
</dbReference>
<evidence type="ECO:0000256" key="5">
    <source>
        <dbReference type="HAMAP-Rule" id="MF_03006"/>
    </source>
</evidence>
<dbReference type="GO" id="GO:0005852">
    <property type="term" value="C:eukaryotic translation initiation factor 3 complex"/>
    <property type="evidence" value="ECO:0007669"/>
    <property type="project" value="UniProtKB-UniRule"/>
</dbReference>
<dbReference type="HAMAP" id="MF_03006">
    <property type="entry name" value="eIF3g"/>
    <property type="match status" value="1"/>
</dbReference>
<name>A0AA88R8Y6_9ASTE</name>
<dbReference type="GO" id="GO:0033290">
    <property type="term" value="C:eukaryotic 48S preinitiation complex"/>
    <property type="evidence" value="ECO:0007669"/>
    <property type="project" value="UniProtKB-UniRule"/>
</dbReference>
<protein>
    <recommendedName>
        <fullName evidence="5">Eukaryotic translation initiation factor 3 subunit G</fullName>
        <shortName evidence="5">eIF3g</shortName>
    </recommendedName>
    <alternativeName>
        <fullName evidence="5">Eukaryotic translation initiation factor 3 RNA-binding subunit</fullName>
        <shortName evidence="5">eIF-3 RNA-binding subunit</shortName>
    </alternativeName>
    <alternativeName>
        <fullName evidence="5">Eukaryotic translation initiation factor 3 subunit 4</fullName>
    </alternativeName>
</protein>
<comment type="subcellular location">
    <subcellularLocation>
        <location evidence="5">Cytoplasm</location>
    </subcellularLocation>
</comment>